<evidence type="ECO:0000313" key="2">
    <source>
        <dbReference type="Proteomes" id="UP001630127"/>
    </source>
</evidence>
<accession>A0ABD3AQB5</accession>
<comment type="caution">
    <text evidence="1">The sequence shown here is derived from an EMBL/GenBank/DDBJ whole genome shotgun (WGS) entry which is preliminary data.</text>
</comment>
<reference evidence="1 2" key="1">
    <citation type="submission" date="2024-11" db="EMBL/GenBank/DDBJ databases">
        <title>A near-complete genome assembly of Cinchona calisaya.</title>
        <authorList>
            <person name="Lian D.C."/>
            <person name="Zhao X.W."/>
            <person name="Wei L."/>
        </authorList>
    </citation>
    <scope>NUCLEOTIDE SEQUENCE [LARGE SCALE GENOMIC DNA]</scope>
    <source>
        <tissue evidence="1">Nenye</tissue>
    </source>
</reference>
<gene>
    <name evidence="1" type="ORF">ACH5RR_006914</name>
</gene>
<evidence type="ECO:0000313" key="1">
    <source>
        <dbReference type="EMBL" id="KAL3533393.1"/>
    </source>
</evidence>
<dbReference type="EMBL" id="JBJUIK010000003">
    <property type="protein sequence ID" value="KAL3533393.1"/>
    <property type="molecule type" value="Genomic_DNA"/>
</dbReference>
<sequence>MDPLAKGKYKQWVPKAHLDDTTEAVQTLIGGSSSHMAVDQPQIEAQSLARTQITLVIPPLTYMRWWISRVALITVTCLSFYSQEILSPGSEQGVEHVGRHHTFTKRVKQSWRKLLLGNVIDSPKQVLQALEKQMADFYWSFDEGTSRLIVNNGNYFAHLWRRMDSN</sequence>
<protein>
    <submittedName>
        <fullName evidence="1">Uncharacterized protein</fullName>
    </submittedName>
</protein>
<organism evidence="1 2">
    <name type="scientific">Cinchona calisaya</name>
    <dbReference type="NCBI Taxonomy" id="153742"/>
    <lineage>
        <taxon>Eukaryota</taxon>
        <taxon>Viridiplantae</taxon>
        <taxon>Streptophyta</taxon>
        <taxon>Embryophyta</taxon>
        <taxon>Tracheophyta</taxon>
        <taxon>Spermatophyta</taxon>
        <taxon>Magnoliopsida</taxon>
        <taxon>eudicotyledons</taxon>
        <taxon>Gunneridae</taxon>
        <taxon>Pentapetalae</taxon>
        <taxon>asterids</taxon>
        <taxon>lamiids</taxon>
        <taxon>Gentianales</taxon>
        <taxon>Rubiaceae</taxon>
        <taxon>Cinchonoideae</taxon>
        <taxon>Cinchoneae</taxon>
        <taxon>Cinchona</taxon>
    </lineage>
</organism>
<dbReference type="AlphaFoldDB" id="A0ABD3AQB5"/>
<proteinExistence type="predicted"/>
<name>A0ABD3AQB5_9GENT</name>
<keyword evidence="2" id="KW-1185">Reference proteome</keyword>
<dbReference type="Proteomes" id="UP001630127">
    <property type="component" value="Unassembled WGS sequence"/>
</dbReference>